<reference evidence="2" key="1">
    <citation type="submission" date="2023-08" db="EMBL/GenBank/DDBJ databases">
        <authorList>
            <person name="Audoor S."/>
            <person name="Bilcke G."/>
        </authorList>
    </citation>
    <scope>NUCLEOTIDE SEQUENCE</scope>
</reference>
<keyword evidence="1" id="KW-0732">Signal</keyword>
<keyword evidence="3" id="KW-1185">Reference proteome</keyword>
<proteinExistence type="predicted"/>
<comment type="caution">
    <text evidence="2">The sequence shown here is derived from an EMBL/GenBank/DDBJ whole genome shotgun (WGS) entry which is preliminary data.</text>
</comment>
<gene>
    <name evidence="2" type="ORF">CYCCA115_LOCUS14314</name>
</gene>
<evidence type="ECO:0000313" key="3">
    <source>
        <dbReference type="Proteomes" id="UP001295423"/>
    </source>
</evidence>
<protein>
    <submittedName>
        <fullName evidence="2">Uncharacterized protein</fullName>
    </submittedName>
</protein>
<evidence type="ECO:0000313" key="2">
    <source>
        <dbReference type="EMBL" id="CAJ1953711.1"/>
    </source>
</evidence>
<sequence length="103" mass="12209">MFRAGAPMILFCGLGVWVVSNGIDGKNKERDASQGRLSVSERQAMMTKEHDDLVERMNHVMSKDFDNTKRIERPEEILARRRKEREARNAWYKRWWRSIRGQS</sequence>
<feature type="signal peptide" evidence="1">
    <location>
        <begin position="1"/>
        <end position="22"/>
    </location>
</feature>
<accession>A0AAD2FVX2</accession>
<name>A0AAD2FVX2_9STRA</name>
<dbReference type="AlphaFoldDB" id="A0AAD2FVX2"/>
<evidence type="ECO:0000256" key="1">
    <source>
        <dbReference type="SAM" id="SignalP"/>
    </source>
</evidence>
<dbReference type="EMBL" id="CAKOGP040001836">
    <property type="protein sequence ID" value="CAJ1953711.1"/>
    <property type="molecule type" value="Genomic_DNA"/>
</dbReference>
<feature type="chain" id="PRO_5042125850" evidence="1">
    <location>
        <begin position="23"/>
        <end position="103"/>
    </location>
</feature>
<organism evidence="2 3">
    <name type="scientific">Cylindrotheca closterium</name>
    <dbReference type="NCBI Taxonomy" id="2856"/>
    <lineage>
        <taxon>Eukaryota</taxon>
        <taxon>Sar</taxon>
        <taxon>Stramenopiles</taxon>
        <taxon>Ochrophyta</taxon>
        <taxon>Bacillariophyta</taxon>
        <taxon>Bacillariophyceae</taxon>
        <taxon>Bacillariophycidae</taxon>
        <taxon>Bacillariales</taxon>
        <taxon>Bacillariaceae</taxon>
        <taxon>Cylindrotheca</taxon>
    </lineage>
</organism>
<dbReference type="Proteomes" id="UP001295423">
    <property type="component" value="Unassembled WGS sequence"/>
</dbReference>